<accession>A0ABN8SXG2</accession>
<reference evidence="1 2" key="1">
    <citation type="submission" date="2022-05" db="EMBL/GenBank/DDBJ databases">
        <authorList>
            <consortium name="Genoscope - CEA"/>
            <person name="William W."/>
        </authorList>
    </citation>
    <scope>NUCLEOTIDE SEQUENCE [LARGE SCALE GENOMIC DNA]</scope>
</reference>
<name>A0ABN8SXG2_9CNID</name>
<evidence type="ECO:0000313" key="1">
    <source>
        <dbReference type="EMBL" id="CAH3196245.1"/>
    </source>
</evidence>
<sequence>MHSLNLTSITCVFDQAISCKALKSKSKNVYISKDIYFNNGSANSCGVAILFNPRFNCTHINTFQDSSGRAPATGILTILYSTTVFSELKFNNSGLNGLYEALMRVAWRGFQPGVDERYPLDMDHIKEALNEVTNLRNDLT</sequence>
<evidence type="ECO:0000313" key="2">
    <source>
        <dbReference type="Proteomes" id="UP001159427"/>
    </source>
</evidence>
<gene>
    <name evidence="1" type="ORF">PEVE_00032138</name>
</gene>
<dbReference type="EMBL" id="CALNXI010004657">
    <property type="protein sequence ID" value="CAH3196245.1"/>
    <property type="molecule type" value="Genomic_DNA"/>
</dbReference>
<comment type="caution">
    <text evidence="1">The sequence shown here is derived from an EMBL/GenBank/DDBJ whole genome shotgun (WGS) entry which is preliminary data.</text>
</comment>
<organism evidence="1 2">
    <name type="scientific">Porites evermanni</name>
    <dbReference type="NCBI Taxonomy" id="104178"/>
    <lineage>
        <taxon>Eukaryota</taxon>
        <taxon>Metazoa</taxon>
        <taxon>Cnidaria</taxon>
        <taxon>Anthozoa</taxon>
        <taxon>Hexacorallia</taxon>
        <taxon>Scleractinia</taxon>
        <taxon>Fungiina</taxon>
        <taxon>Poritidae</taxon>
        <taxon>Porites</taxon>
    </lineage>
</organism>
<protein>
    <submittedName>
        <fullName evidence="1">Uncharacterized protein</fullName>
    </submittedName>
</protein>
<keyword evidence="2" id="KW-1185">Reference proteome</keyword>
<dbReference type="Proteomes" id="UP001159427">
    <property type="component" value="Unassembled WGS sequence"/>
</dbReference>
<proteinExistence type="predicted"/>